<feature type="compositionally biased region" description="Polar residues" evidence="1">
    <location>
        <begin position="139"/>
        <end position="157"/>
    </location>
</feature>
<sequence>MLNPICRFLLLTLVVIVGTDAVVRTIKVGPDSLQKDFDFAVDGDVFSFVWSADVKTPVKVYEVNNNQSCAIMSKGIDSKFHVYPNTYQYTTDPQPIRLTVYPSPPIIYDFYLTTQGAQICDQGPDSRLEIEVYKPEEAPTNTDIPSSQPTDQSSDIISTSAASNSPTSASSTTTTSNATPQPASAGSTSNEASSHPISILLMSIVTVIGVYLSFI</sequence>
<evidence type="ECO:0000256" key="2">
    <source>
        <dbReference type="SAM" id="SignalP"/>
    </source>
</evidence>
<evidence type="ECO:0000256" key="1">
    <source>
        <dbReference type="SAM" id="MobiDB-lite"/>
    </source>
</evidence>
<proteinExistence type="predicted"/>
<organism evidence="3">
    <name type="scientific">Anthurium amnicola</name>
    <dbReference type="NCBI Taxonomy" id="1678845"/>
    <lineage>
        <taxon>Eukaryota</taxon>
        <taxon>Viridiplantae</taxon>
        <taxon>Streptophyta</taxon>
        <taxon>Embryophyta</taxon>
        <taxon>Tracheophyta</taxon>
        <taxon>Spermatophyta</taxon>
        <taxon>Magnoliopsida</taxon>
        <taxon>Liliopsida</taxon>
        <taxon>Araceae</taxon>
        <taxon>Pothoideae</taxon>
        <taxon>Potheae</taxon>
        <taxon>Anthurium</taxon>
    </lineage>
</organism>
<feature type="signal peptide" evidence="2">
    <location>
        <begin position="1"/>
        <end position="21"/>
    </location>
</feature>
<reference evidence="3" key="1">
    <citation type="submission" date="2015-07" db="EMBL/GenBank/DDBJ databases">
        <title>Transcriptome Assembly of Anthurium amnicola.</title>
        <authorList>
            <person name="Suzuki J."/>
        </authorList>
    </citation>
    <scope>NUCLEOTIDE SEQUENCE</scope>
</reference>
<feature type="chain" id="PRO_5008900072" evidence="2">
    <location>
        <begin position="22"/>
        <end position="215"/>
    </location>
</feature>
<dbReference type="AlphaFoldDB" id="A0A1D1YAH8"/>
<evidence type="ECO:0000313" key="3">
    <source>
        <dbReference type="EMBL" id="JAT51626.1"/>
    </source>
</evidence>
<accession>A0A1D1YAH8</accession>
<keyword evidence="2" id="KW-0732">Signal</keyword>
<protein>
    <submittedName>
        <fullName evidence="3">Uncharacterized protein</fullName>
    </submittedName>
</protein>
<feature type="region of interest" description="Disordered" evidence="1">
    <location>
        <begin position="135"/>
        <end position="192"/>
    </location>
</feature>
<name>A0A1D1YAH8_9ARAE</name>
<feature type="compositionally biased region" description="Low complexity" evidence="1">
    <location>
        <begin position="158"/>
        <end position="185"/>
    </location>
</feature>
<gene>
    <name evidence="3" type="ORF">g.4166</name>
</gene>
<dbReference type="EMBL" id="GDJX01016310">
    <property type="protein sequence ID" value="JAT51626.1"/>
    <property type="molecule type" value="Transcribed_RNA"/>
</dbReference>